<dbReference type="PANTHER" id="PTHR23023">
    <property type="entry name" value="DIMETHYLANILINE MONOOXYGENASE"/>
    <property type="match status" value="1"/>
</dbReference>
<keyword evidence="6 8" id="KW-0560">Oxidoreductase</keyword>
<dbReference type="Proteomes" id="UP000507470">
    <property type="component" value="Unassembled WGS sequence"/>
</dbReference>
<evidence type="ECO:0000256" key="4">
    <source>
        <dbReference type="ARBA" id="ARBA00022827"/>
    </source>
</evidence>
<dbReference type="OrthoDB" id="66881at2759"/>
<dbReference type="Gene3D" id="3.50.50.60">
    <property type="entry name" value="FAD/NAD(P)-binding domain"/>
    <property type="match status" value="2"/>
</dbReference>
<evidence type="ECO:0000313" key="9">
    <source>
        <dbReference type="EMBL" id="CAC5377595.1"/>
    </source>
</evidence>
<dbReference type="InterPro" id="IPR020946">
    <property type="entry name" value="Flavin_mOase-like"/>
</dbReference>
<evidence type="ECO:0000256" key="5">
    <source>
        <dbReference type="ARBA" id="ARBA00022857"/>
    </source>
</evidence>
<evidence type="ECO:0000256" key="3">
    <source>
        <dbReference type="ARBA" id="ARBA00022630"/>
    </source>
</evidence>
<gene>
    <name evidence="9" type="ORF">MCOR_13893</name>
</gene>
<dbReference type="InterPro" id="IPR000960">
    <property type="entry name" value="Flavin_mOase"/>
</dbReference>
<dbReference type="Pfam" id="PF00743">
    <property type="entry name" value="FMO-like"/>
    <property type="match status" value="2"/>
</dbReference>
<dbReference type="EC" id="1.-.-.-" evidence="8"/>
<evidence type="ECO:0000256" key="6">
    <source>
        <dbReference type="ARBA" id="ARBA00023002"/>
    </source>
</evidence>
<comment type="cofactor">
    <cofactor evidence="1 8">
        <name>FAD</name>
        <dbReference type="ChEBI" id="CHEBI:57692"/>
    </cofactor>
</comment>
<evidence type="ECO:0000256" key="8">
    <source>
        <dbReference type="RuleBase" id="RU361177"/>
    </source>
</evidence>
<dbReference type="InterPro" id="IPR036188">
    <property type="entry name" value="FAD/NAD-bd_sf"/>
</dbReference>
<evidence type="ECO:0000256" key="1">
    <source>
        <dbReference type="ARBA" id="ARBA00001974"/>
    </source>
</evidence>
<dbReference type="InterPro" id="IPR050346">
    <property type="entry name" value="FMO-like"/>
</dbReference>
<keyword evidence="10" id="KW-1185">Reference proteome</keyword>
<keyword evidence="3 8" id="KW-0285">Flavoprotein</keyword>
<keyword evidence="5" id="KW-0521">NADP</keyword>
<dbReference type="GO" id="GO:0050660">
    <property type="term" value="F:flavin adenine dinucleotide binding"/>
    <property type="evidence" value="ECO:0007669"/>
    <property type="project" value="InterPro"/>
</dbReference>
<dbReference type="EMBL" id="CACVKT020002381">
    <property type="protein sequence ID" value="CAC5377595.1"/>
    <property type="molecule type" value="Genomic_DNA"/>
</dbReference>
<evidence type="ECO:0000313" key="10">
    <source>
        <dbReference type="Proteomes" id="UP000507470"/>
    </source>
</evidence>
<proteinExistence type="inferred from homology"/>
<sequence>MEGKRKVCIIGAGPCGTSALFHFDQISDSSTEVVCYEKSDTWLGLWNFTWMTGTDEFGEPCHGGMYKHLWSNGPKEGLEYPYYTFTDHFGKAIPSFLPRPAMRDYLEGRLVKKSNSELKQYIKWNIAVRYVRYNKKSDDFTVTAEDLKTGHTFDTNFTHVIVAVGIFNSPDKPYFEGIETFPGRIIHSHDFRDATQFKGQRVLVVGAKYSAEDIALQCLKFGAKSIVTSYRSSPMNFKWPVGIEERPLVQKIEGKVVHFLDGSSTEVDSIILSTGYKYKFPFMEENLRLSSSRTFYPAGLYKGSLWLQGGDRKLFYMGIQDQFFSFTMFDAQGLWICRYITDTLPNKPKSCEEMKKEGQKWVQRCKSLKDIHEQIDFQADFIKDLSNGTGYSPDVPKANKFFHKWDSDKRANIVTYRDQQFKSLYSGTETAPCSKPWFQNFDDSIDSFVKG</sequence>
<evidence type="ECO:0000256" key="7">
    <source>
        <dbReference type="ARBA" id="ARBA00023033"/>
    </source>
</evidence>
<dbReference type="PRINTS" id="PR00370">
    <property type="entry name" value="FMOXYGENASE"/>
</dbReference>
<name>A0A6J8B152_MYTCO</name>
<dbReference type="AlphaFoldDB" id="A0A6J8B152"/>
<keyword evidence="4 8" id="KW-0274">FAD</keyword>
<dbReference type="SUPFAM" id="SSF51905">
    <property type="entry name" value="FAD/NAD(P)-binding domain"/>
    <property type="match status" value="1"/>
</dbReference>
<protein>
    <recommendedName>
        <fullName evidence="8">Flavin-containing monooxygenase</fullName>
        <ecNumber evidence="8">1.-.-.-</ecNumber>
    </recommendedName>
</protein>
<dbReference type="FunFam" id="3.50.50.60:FF:000138">
    <property type="entry name" value="Flavin-containing monooxygenase"/>
    <property type="match status" value="1"/>
</dbReference>
<organism evidence="9 10">
    <name type="scientific">Mytilus coruscus</name>
    <name type="common">Sea mussel</name>
    <dbReference type="NCBI Taxonomy" id="42192"/>
    <lineage>
        <taxon>Eukaryota</taxon>
        <taxon>Metazoa</taxon>
        <taxon>Spiralia</taxon>
        <taxon>Lophotrochozoa</taxon>
        <taxon>Mollusca</taxon>
        <taxon>Bivalvia</taxon>
        <taxon>Autobranchia</taxon>
        <taxon>Pteriomorphia</taxon>
        <taxon>Mytilida</taxon>
        <taxon>Mytiloidea</taxon>
        <taxon>Mytilidae</taxon>
        <taxon>Mytilinae</taxon>
        <taxon>Mytilus</taxon>
    </lineage>
</organism>
<dbReference type="GO" id="GO:0050661">
    <property type="term" value="F:NADP binding"/>
    <property type="evidence" value="ECO:0007669"/>
    <property type="project" value="InterPro"/>
</dbReference>
<dbReference type="PIRSF" id="PIRSF000332">
    <property type="entry name" value="FMO"/>
    <property type="match status" value="1"/>
</dbReference>
<evidence type="ECO:0000256" key="2">
    <source>
        <dbReference type="ARBA" id="ARBA00009183"/>
    </source>
</evidence>
<dbReference type="GO" id="GO:0004499">
    <property type="term" value="F:N,N-dimethylaniline monooxygenase activity"/>
    <property type="evidence" value="ECO:0007669"/>
    <property type="project" value="InterPro"/>
</dbReference>
<accession>A0A6J8B152</accession>
<comment type="similarity">
    <text evidence="2 8">Belongs to the FMO family.</text>
</comment>
<reference evidence="9 10" key="1">
    <citation type="submission" date="2020-06" db="EMBL/GenBank/DDBJ databases">
        <authorList>
            <person name="Li R."/>
            <person name="Bekaert M."/>
        </authorList>
    </citation>
    <scope>NUCLEOTIDE SEQUENCE [LARGE SCALE GENOMIC DNA]</scope>
    <source>
        <strain evidence="10">wild</strain>
    </source>
</reference>
<keyword evidence="7 8" id="KW-0503">Monooxygenase</keyword>